<reference evidence="1" key="1">
    <citation type="submission" date="2021-06" db="EMBL/GenBank/DDBJ databases">
        <authorList>
            <person name="Gannon L."/>
            <person name="Redgwell R T."/>
            <person name="Michniewski S."/>
            <person name="Harrison D C."/>
            <person name="Millard A."/>
        </authorList>
    </citation>
    <scope>NUCLEOTIDE SEQUENCE</scope>
</reference>
<sequence length="75" mass="9004">MRKFKSGDHVICSWRNKDGHEGVVLERYFNDNDYVLVMATSGIDKNHELLYKDENLKMDVQWYREKRLKELLDGL</sequence>
<evidence type="ECO:0000313" key="1">
    <source>
        <dbReference type="EMBL" id="CAG7579720.1"/>
    </source>
</evidence>
<organism evidence="1">
    <name type="scientific">uncultured marine phage</name>
    <dbReference type="NCBI Taxonomy" id="707152"/>
    <lineage>
        <taxon>Viruses</taxon>
        <taxon>environmental samples</taxon>
    </lineage>
</organism>
<protein>
    <submittedName>
        <fullName evidence="1">Uncharacterized protein</fullName>
    </submittedName>
</protein>
<dbReference type="EMBL" id="OU342829">
    <property type="protein sequence ID" value="CAG7579720.1"/>
    <property type="molecule type" value="Genomic_DNA"/>
</dbReference>
<accession>A0A8D9CCD2</accession>
<proteinExistence type="predicted"/>
<gene>
    <name evidence="1" type="ORF">SLAVMIC_00052</name>
</gene>
<name>A0A8D9CCD2_9VIRU</name>